<evidence type="ECO:0000256" key="1">
    <source>
        <dbReference type="SAM" id="Phobius"/>
    </source>
</evidence>
<accession>A0A914H6L6</accession>
<protein>
    <submittedName>
        <fullName evidence="3">Uncharacterized protein</fullName>
    </submittedName>
</protein>
<dbReference type="WBParaSite" id="Gr19_v10_g14492.t1">
    <property type="protein sequence ID" value="Gr19_v10_g14492.t1"/>
    <property type="gene ID" value="Gr19_v10_g14492"/>
</dbReference>
<evidence type="ECO:0000313" key="3">
    <source>
        <dbReference type="WBParaSite" id="Gr19_v10_g14492.t1"/>
    </source>
</evidence>
<keyword evidence="1" id="KW-0812">Transmembrane</keyword>
<sequence>MSSSTDEVPPPPAPIWTVHLPESLEIVWPPSYAESQRFSRFGGDCASRQNCHRSRRGNNMPAALAHNVLRLSSSSLQAPSAGVLQQNNRARIDDFAAAFPADNQMVVGSSAVPMPIVLGGTEAIPGETHLVNPWAGRVRDVFLSLLTRVLLIFLLIVFTRILIAQLSPNEE</sequence>
<name>A0A914H6L6_GLORO</name>
<dbReference type="AlphaFoldDB" id="A0A914H6L6"/>
<keyword evidence="1" id="KW-1133">Transmembrane helix</keyword>
<dbReference type="Proteomes" id="UP000887572">
    <property type="component" value="Unplaced"/>
</dbReference>
<evidence type="ECO:0000313" key="2">
    <source>
        <dbReference type="Proteomes" id="UP000887572"/>
    </source>
</evidence>
<reference evidence="3" key="1">
    <citation type="submission" date="2022-11" db="UniProtKB">
        <authorList>
            <consortium name="WormBaseParasite"/>
        </authorList>
    </citation>
    <scope>IDENTIFICATION</scope>
</reference>
<feature type="transmembrane region" description="Helical" evidence="1">
    <location>
        <begin position="141"/>
        <end position="163"/>
    </location>
</feature>
<organism evidence="2 3">
    <name type="scientific">Globodera rostochiensis</name>
    <name type="common">Golden nematode worm</name>
    <name type="synonym">Heterodera rostochiensis</name>
    <dbReference type="NCBI Taxonomy" id="31243"/>
    <lineage>
        <taxon>Eukaryota</taxon>
        <taxon>Metazoa</taxon>
        <taxon>Ecdysozoa</taxon>
        <taxon>Nematoda</taxon>
        <taxon>Chromadorea</taxon>
        <taxon>Rhabditida</taxon>
        <taxon>Tylenchina</taxon>
        <taxon>Tylenchomorpha</taxon>
        <taxon>Tylenchoidea</taxon>
        <taxon>Heteroderidae</taxon>
        <taxon>Heteroderinae</taxon>
        <taxon>Globodera</taxon>
    </lineage>
</organism>
<keyword evidence="1" id="KW-0472">Membrane</keyword>
<keyword evidence="2" id="KW-1185">Reference proteome</keyword>
<proteinExistence type="predicted"/>